<gene>
    <name evidence="3" type="ORF">C7999DRAFT_17108</name>
</gene>
<evidence type="ECO:0000313" key="4">
    <source>
        <dbReference type="Proteomes" id="UP001303647"/>
    </source>
</evidence>
<reference evidence="3" key="1">
    <citation type="journal article" date="2023" name="Mol. Phylogenet. Evol.">
        <title>Genome-scale phylogeny and comparative genomics of the fungal order Sordariales.</title>
        <authorList>
            <person name="Hensen N."/>
            <person name="Bonometti L."/>
            <person name="Westerberg I."/>
            <person name="Brannstrom I.O."/>
            <person name="Guillou S."/>
            <person name="Cros-Aarteil S."/>
            <person name="Calhoun S."/>
            <person name="Haridas S."/>
            <person name="Kuo A."/>
            <person name="Mondo S."/>
            <person name="Pangilinan J."/>
            <person name="Riley R."/>
            <person name="LaButti K."/>
            <person name="Andreopoulos B."/>
            <person name="Lipzen A."/>
            <person name="Chen C."/>
            <person name="Yan M."/>
            <person name="Daum C."/>
            <person name="Ng V."/>
            <person name="Clum A."/>
            <person name="Steindorff A."/>
            <person name="Ohm R.A."/>
            <person name="Martin F."/>
            <person name="Silar P."/>
            <person name="Natvig D.O."/>
            <person name="Lalanne C."/>
            <person name="Gautier V."/>
            <person name="Ament-Velasquez S.L."/>
            <person name="Kruys A."/>
            <person name="Hutchinson M.I."/>
            <person name="Powell A.J."/>
            <person name="Barry K."/>
            <person name="Miller A.N."/>
            <person name="Grigoriev I.V."/>
            <person name="Debuchy R."/>
            <person name="Gladieux P."/>
            <person name="Hiltunen Thoren M."/>
            <person name="Johannesson H."/>
        </authorList>
    </citation>
    <scope>NUCLEOTIDE SEQUENCE</scope>
    <source>
        <strain evidence="3">CBS 359.72</strain>
    </source>
</reference>
<evidence type="ECO:0000256" key="2">
    <source>
        <dbReference type="SAM" id="SignalP"/>
    </source>
</evidence>
<feature type="compositionally biased region" description="Basic and acidic residues" evidence="1">
    <location>
        <begin position="188"/>
        <end position="207"/>
    </location>
</feature>
<feature type="region of interest" description="Disordered" evidence="1">
    <location>
        <begin position="156"/>
        <end position="207"/>
    </location>
</feature>
<feature type="chain" id="PRO_5042876463" evidence="2">
    <location>
        <begin position="23"/>
        <end position="329"/>
    </location>
</feature>
<keyword evidence="4" id="KW-1185">Reference proteome</keyword>
<dbReference type="Proteomes" id="UP001303647">
    <property type="component" value="Unassembled WGS sequence"/>
</dbReference>
<protein>
    <submittedName>
        <fullName evidence="3">Uncharacterized protein</fullName>
    </submittedName>
</protein>
<dbReference type="EMBL" id="MU857729">
    <property type="protein sequence ID" value="KAK4244664.1"/>
    <property type="molecule type" value="Genomic_DNA"/>
</dbReference>
<comment type="caution">
    <text evidence="3">The sequence shown here is derived from an EMBL/GenBank/DDBJ whole genome shotgun (WGS) entry which is preliminary data.</text>
</comment>
<name>A0AAN7CM90_9PEZI</name>
<keyword evidence="2" id="KW-0732">Signal</keyword>
<reference evidence="3" key="2">
    <citation type="submission" date="2023-05" db="EMBL/GenBank/DDBJ databases">
        <authorList>
            <consortium name="Lawrence Berkeley National Laboratory"/>
            <person name="Steindorff A."/>
            <person name="Hensen N."/>
            <person name="Bonometti L."/>
            <person name="Westerberg I."/>
            <person name="Brannstrom I.O."/>
            <person name="Guillou S."/>
            <person name="Cros-Aarteil S."/>
            <person name="Calhoun S."/>
            <person name="Haridas S."/>
            <person name="Kuo A."/>
            <person name="Mondo S."/>
            <person name="Pangilinan J."/>
            <person name="Riley R."/>
            <person name="Labutti K."/>
            <person name="Andreopoulos B."/>
            <person name="Lipzen A."/>
            <person name="Chen C."/>
            <person name="Yanf M."/>
            <person name="Daum C."/>
            <person name="Ng V."/>
            <person name="Clum A."/>
            <person name="Ohm R."/>
            <person name="Martin F."/>
            <person name="Silar P."/>
            <person name="Natvig D."/>
            <person name="Lalanne C."/>
            <person name="Gautier V."/>
            <person name="Ament-Velasquez S.L."/>
            <person name="Kruys A."/>
            <person name="Hutchinson M.I."/>
            <person name="Powell A.J."/>
            <person name="Barry K."/>
            <person name="Miller A.N."/>
            <person name="Grigoriev I.V."/>
            <person name="Debuchy R."/>
            <person name="Gladieux P."/>
            <person name="Thoren M.H."/>
            <person name="Johannesson H."/>
        </authorList>
    </citation>
    <scope>NUCLEOTIDE SEQUENCE</scope>
    <source>
        <strain evidence="3">CBS 359.72</strain>
    </source>
</reference>
<evidence type="ECO:0000313" key="3">
    <source>
        <dbReference type="EMBL" id="KAK4244664.1"/>
    </source>
</evidence>
<sequence>MRPPSLLPLLLTLGGLSGLVQARINWDIFEYGVVPTFKWSRPFPDDGSNPGGFHVHCRHSKTFSAKMYKLRDLTESPPTGLAPWKIGIEDFLRKRDYVGSWDGVDHKDLDREIVVMDWLDVPFEVRAWIEEQQRDTSEANDKKWLFGVFRKPQSEGEKVLRTVQPPKTAETGAGTAATTATQQQQEGSEEKKEGGDDGKGDSGPEVADKDKIVVFPAGAIYEILPLWVANGSGCERDFNNLAKYKSKAIDHAVLAWPIDHTKPQRDLGKRDITFKIEGMSVTESEDGKRARLMWEKMHRTIKRNERKQQREQRQKAKQEFEKERVRDEL</sequence>
<feature type="region of interest" description="Disordered" evidence="1">
    <location>
        <begin position="300"/>
        <end position="329"/>
    </location>
</feature>
<evidence type="ECO:0000256" key="1">
    <source>
        <dbReference type="SAM" id="MobiDB-lite"/>
    </source>
</evidence>
<accession>A0AAN7CM90</accession>
<feature type="compositionally biased region" description="Low complexity" evidence="1">
    <location>
        <begin position="168"/>
        <end position="186"/>
    </location>
</feature>
<organism evidence="3 4">
    <name type="scientific">Corynascus novoguineensis</name>
    <dbReference type="NCBI Taxonomy" id="1126955"/>
    <lineage>
        <taxon>Eukaryota</taxon>
        <taxon>Fungi</taxon>
        <taxon>Dikarya</taxon>
        <taxon>Ascomycota</taxon>
        <taxon>Pezizomycotina</taxon>
        <taxon>Sordariomycetes</taxon>
        <taxon>Sordariomycetidae</taxon>
        <taxon>Sordariales</taxon>
        <taxon>Chaetomiaceae</taxon>
        <taxon>Corynascus</taxon>
    </lineage>
</organism>
<dbReference type="AlphaFoldDB" id="A0AAN7CM90"/>
<proteinExistence type="predicted"/>
<feature type="signal peptide" evidence="2">
    <location>
        <begin position="1"/>
        <end position="22"/>
    </location>
</feature>